<organism evidence="2 4">
    <name type="scientific">Araneus ventricosus</name>
    <name type="common">Orbweaver spider</name>
    <name type="synonym">Epeira ventricosa</name>
    <dbReference type="NCBI Taxonomy" id="182803"/>
    <lineage>
        <taxon>Eukaryota</taxon>
        <taxon>Metazoa</taxon>
        <taxon>Ecdysozoa</taxon>
        <taxon>Arthropoda</taxon>
        <taxon>Chelicerata</taxon>
        <taxon>Arachnida</taxon>
        <taxon>Araneae</taxon>
        <taxon>Araneomorphae</taxon>
        <taxon>Entelegynae</taxon>
        <taxon>Araneoidea</taxon>
        <taxon>Araneidae</taxon>
        <taxon>Araneus</taxon>
    </lineage>
</organism>
<evidence type="ECO:0000313" key="2">
    <source>
        <dbReference type="EMBL" id="GBN99106.1"/>
    </source>
</evidence>
<comment type="caution">
    <text evidence="2">The sequence shown here is derived from an EMBL/GenBank/DDBJ whole genome shotgun (WGS) entry which is preliminary data.</text>
</comment>
<gene>
    <name evidence="1" type="ORF">AVEN_114541_1</name>
    <name evidence="2" type="ORF">AVEN_142059_1</name>
    <name evidence="3" type="ORF">AVEN_214650_1</name>
</gene>
<dbReference type="EMBL" id="BGPR01028143">
    <property type="protein sequence ID" value="GBN99107.1"/>
    <property type="molecule type" value="Genomic_DNA"/>
</dbReference>
<dbReference type="AlphaFoldDB" id="A0A4Y2TI19"/>
<keyword evidence="4" id="KW-1185">Reference proteome</keyword>
<name>A0A4Y2TI19_ARAVE</name>
<dbReference type="Proteomes" id="UP000499080">
    <property type="component" value="Unassembled WGS sequence"/>
</dbReference>
<dbReference type="EMBL" id="BGPR01023486">
    <property type="protein sequence ID" value="GBN90697.1"/>
    <property type="molecule type" value="Genomic_DNA"/>
</dbReference>
<proteinExistence type="predicted"/>
<evidence type="ECO:0000313" key="3">
    <source>
        <dbReference type="EMBL" id="GBN99107.1"/>
    </source>
</evidence>
<protein>
    <submittedName>
        <fullName evidence="2">Uncharacterized protein</fullName>
    </submittedName>
</protein>
<evidence type="ECO:0000313" key="1">
    <source>
        <dbReference type="EMBL" id="GBN90697.1"/>
    </source>
</evidence>
<evidence type="ECO:0000313" key="4">
    <source>
        <dbReference type="Proteomes" id="UP000499080"/>
    </source>
</evidence>
<reference evidence="2 4" key="1">
    <citation type="journal article" date="2019" name="Sci. Rep.">
        <title>Orb-weaving spider Araneus ventricosus genome elucidates the spidroin gene catalogue.</title>
        <authorList>
            <person name="Kono N."/>
            <person name="Nakamura H."/>
            <person name="Ohtoshi R."/>
            <person name="Moran D.A.P."/>
            <person name="Shinohara A."/>
            <person name="Yoshida Y."/>
            <person name="Fujiwara M."/>
            <person name="Mori M."/>
            <person name="Tomita M."/>
            <person name="Arakawa K."/>
        </authorList>
    </citation>
    <scope>NUCLEOTIDE SEQUENCE [LARGE SCALE GENOMIC DNA]</scope>
</reference>
<accession>A0A4Y2TI19</accession>
<dbReference type="EMBL" id="BGPR01028142">
    <property type="protein sequence ID" value="GBN99106.1"/>
    <property type="molecule type" value="Genomic_DNA"/>
</dbReference>
<sequence length="102" mass="11615">MPPNLIRRLKTTWQKDSVIKLVLKISDTEKCGAVVVYTTENLTNEKKGEISVQNQFNTANELPQMVTEMKLQSTVTPASFNVTTLLLDYTLYSVHNILDDRK</sequence>